<gene>
    <name evidence="1" type="ORF">CDD82_4399</name>
</gene>
<reference evidence="1 2" key="1">
    <citation type="submission" date="2017-06" db="EMBL/GenBank/DDBJ databases">
        <title>Ant-infecting Ophiocordyceps genomes reveal a high diversity of potential behavioral manipulation genes and a possible major role for enterotoxins.</title>
        <authorList>
            <person name="De Bekker C."/>
            <person name="Evans H.C."/>
            <person name="Brachmann A."/>
            <person name="Hughes D.P."/>
        </authorList>
    </citation>
    <scope>NUCLEOTIDE SEQUENCE [LARGE SCALE GENOMIC DNA]</scope>
    <source>
        <strain evidence="1 2">1348a</strain>
    </source>
</reference>
<evidence type="ECO:0000313" key="1">
    <source>
        <dbReference type="EMBL" id="PHH75534.1"/>
    </source>
</evidence>
<dbReference type="EMBL" id="NJEU01000367">
    <property type="protein sequence ID" value="PHH75534.1"/>
    <property type="molecule type" value="Genomic_DNA"/>
</dbReference>
<dbReference type="Proteomes" id="UP000224854">
    <property type="component" value="Unassembled WGS sequence"/>
</dbReference>
<name>A0A2C5Z816_9HYPO</name>
<dbReference type="AlphaFoldDB" id="A0A2C5Z816"/>
<protein>
    <submittedName>
        <fullName evidence="1">Uncharacterized protein</fullName>
    </submittedName>
</protein>
<sequence length="94" mass="10337">MSKEMTEPSGRDEFPRGGFHTLALNGHDYGRRVRSHQVHVYRQNGPAYTGYQKQLDCKTGGMLWAGMWERLCDGVFGGPGGYETGVQDGDRGGG</sequence>
<accession>A0A2C5Z816</accession>
<keyword evidence="2" id="KW-1185">Reference proteome</keyword>
<comment type="caution">
    <text evidence="1">The sequence shown here is derived from an EMBL/GenBank/DDBJ whole genome shotgun (WGS) entry which is preliminary data.</text>
</comment>
<evidence type="ECO:0000313" key="2">
    <source>
        <dbReference type="Proteomes" id="UP000224854"/>
    </source>
</evidence>
<proteinExistence type="predicted"/>
<organism evidence="1 2">
    <name type="scientific">Ophiocordyceps australis</name>
    <dbReference type="NCBI Taxonomy" id="1399860"/>
    <lineage>
        <taxon>Eukaryota</taxon>
        <taxon>Fungi</taxon>
        <taxon>Dikarya</taxon>
        <taxon>Ascomycota</taxon>
        <taxon>Pezizomycotina</taxon>
        <taxon>Sordariomycetes</taxon>
        <taxon>Hypocreomycetidae</taxon>
        <taxon>Hypocreales</taxon>
        <taxon>Ophiocordycipitaceae</taxon>
        <taxon>Ophiocordyceps</taxon>
    </lineage>
</organism>